<dbReference type="Proteomes" id="UP000094764">
    <property type="component" value="Unassembled WGS sequence"/>
</dbReference>
<dbReference type="SUPFAM" id="SSF55781">
    <property type="entry name" value="GAF domain-like"/>
    <property type="match status" value="1"/>
</dbReference>
<dbReference type="InterPro" id="IPR004358">
    <property type="entry name" value="Sig_transdc_His_kin-like_C"/>
</dbReference>
<evidence type="ECO:0000256" key="5">
    <source>
        <dbReference type="ARBA" id="ARBA00022679"/>
    </source>
</evidence>
<dbReference type="SMART" id="SM00388">
    <property type="entry name" value="HisKA"/>
    <property type="match status" value="1"/>
</dbReference>
<dbReference type="CDD" id="cd00082">
    <property type="entry name" value="HisKA"/>
    <property type="match status" value="1"/>
</dbReference>
<evidence type="ECO:0000256" key="7">
    <source>
        <dbReference type="ARBA" id="ARBA00022741"/>
    </source>
</evidence>
<dbReference type="Gene3D" id="3.40.50.300">
    <property type="entry name" value="P-loop containing nucleotide triphosphate hydrolases"/>
    <property type="match status" value="1"/>
</dbReference>
<proteinExistence type="predicted"/>
<dbReference type="SUPFAM" id="SSF52540">
    <property type="entry name" value="P-loop containing nucleoside triphosphate hydrolases"/>
    <property type="match status" value="1"/>
</dbReference>
<dbReference type="CDD" id="cd00075">
    <property type="entry name" value="HATPase"/>
    <property type="match status" value="1"/>
</dbReference>
<dbReference type="GO" id="GO:0000155">
    <property type="term" value="F:phosphorelay sensor kinase activity"/>
    <property type="evidence" value="ECO:0007669"/>
    <property type="project" value="InterPro"/>
</dbReference>
<dbReference type="GO" id="GO:0005524">
    <property type="term" value="F:ATP binding"/>
    <property type="evidence" value="ECO:0007669"/>
    <property type="project" value="UniProtKB-KW"/>
</dbReference>
<dbReference type="Pfam" id="PF13492">
    <property type="entry name" value="GAF_3"/>
    <property type="match status" value="1"/>
</dbReference>
<keyword evidence="11" id="KW-0902">Two-component regulatory system</keyword>
<dbReference type="InterPro" id="IPR036097">
    <property type="entry name" value="HisK_dim/P_sf"/>
</dbReference>
<dbReference type="Pfam" id="PF00512">
    <property type="entry name" value="HisKA"/>
    <property type="match status" value="1"/>
</dbReference>
<dbReference type="Gene3D" id="1.10.287.130">
    <property type="match status" value="1"/>
</dbReference>
<keyword evidence="5" id="KW-0808">Transferase</keyword>
<dbReference type="SMART" id="SM00387">
    <property type="entry name" value="HATPase_c"/>
    <property type="match status" value="1"/>
</dbReference>
<dbReference type="EMBL" id="MIKB01000015">
    <property type="protein sequence ID" value="OEG15465.1"/>
    <property type="molecule type" value="Genomic_DNA"/>
</dbReference>
<dbReference type="InterPro" id="IPR005467">
    <property type="entry name" value="His_kinase_dom"/>
</dbReference>
<evidence type="ECO:0000313" key="16">
    <source>
        <dbReference type="Proteomes" id="UP000094764"/>
    </source>
</evidence>
<keyword evidence="9" id="KW-0067">ATP-binding</keyword>
<keyword evidence="4" id="KW-0597">Phosphoprotein</keyword>
<comment type="subcellular location">
    <subcellularLocation>
        <location evidence="2">Membrane</location>
        <topology evidence="2">Multi-pass membrane protein</topology>
    </subcellularLocation>
</comment>
<dbReference type="InterPro" id="IPR052023">
    <property type="entry name" value="Histidine_kinase_KdpD"/>
</dbReference>
<evidence type="ECO:0000256" key="6">
    <source>
        <dbReference type="ARBA" id="ARBA00022692"/>
    </source>
</evidence>
<dbReference type="InterPro" id="IPR029016">
    <property type="entry name" value="GAF-like_dom_sf"/>
</dbReference>
<dbReference type="InterPro" id="IPR003661">
    <property type="entry name" value="HisK_dim/P_dom"/>
</dbReference>
<evidence type="ECO:0000256" key="1">
    <source>
        <dbReference type="ARBA" id="ARBA00000085"/>
    </source>
</evidence>
<reference evidence="16" key="1">
    <citation type="submission" date="2016-09" db="EMBL/GenBank/DDBJ databases">
        <authorList>
            <person name="Gulvik C.A."/>
        </authorList>
    </citation>
    <scope>NUCLEOTIDE SEQUENCE [LARGE SCALE GENOMIC DNA]</scope>
    <source>
        <strain evidence="16">LMG 26306</strain>
    </source>
</reference>
<keyword evidence="12 13" id="KW-0472">Membrane</keyword>
<dbReference type="PRINTS" id="PR00344">
    <property type="entry name" value="BCTRLSENSOR"/>
</dbReference>
<feature type="transmembrane region" description="Helical" evidence="13">
    <location>
        <begin position="445"/>
        <end position="464"/>
    </location>
</feature>
<evidence type="ECO:0000256" key="2">
    <source>
        <dbReference type="ARBA" id="ARBA00004141"/>
    </source>
</evidence>
<accession>A0A1E5GSB0</accession>
<name>A0A1E5GSB0_9ENTE</name>
<evidence type="ECO:0000256" key="12">
    <source>
        <dbReference type="ARBA" id="ARBA00023136"/>
    </source>
</evidence>
<keyword evidence="10 13" id="KW-1133">Transmembrane helix</keyword>
<evidence type="ECO:0000256" key="9">
    <source>
        <dbReference type="ARBA" id="ARBA00022840"/>
    </source>
</evidence>
<dbReference type="PANTHER" id="PTHR45569">
    <property type="entry name" value="SENSOR PROTEIN KDPD"/>
    <property type="match status" value="1"/>
</dbReference>
<dbReference type="Gene3D" id="3.30.450.40">
    <property type="match status" value="1"/>
</dbReference>
<organism evidence="15 16">
    <name type="scientific">Enterococcus quebecensis</name>
    <dbReference type="NCBI Taxonomy" id="903983"/>
    <lineage>
        <taxon>Bacteria</taxon>
        <taxon>Bacillati</taxon>
        <taxon>Bacillota</taxon>
        <taxon>Bacilli</taxon>
        <taxon>Lactobacillales</taxon>
        <taxon>Enterococcaceae</taxon>
        <taxon>Enterococcus</taxon>
    </lineage>
</organism>
<evidence type="ECO:0000256" key="11">
    <source>
        <dbReference type="ARBA" id="ARBA00023012"/>
    </source>
</evidence>
<dbReference type="InterPro" id="IPR003594">
    <property type="entry name" value="HATPase_dom"/>
</dbReference>
<dbReference type="Pfam" id="PF02518">
    <property type="entry name" value="HATPase_c"/>
    <property type="match status" value="1"/>
</dbReference>
<dbReference type="InterPro" id="IPR036890">
    <property type="entry name" value="HATPase_C_sf"/>
</dbReference>
<evidence type="ECO:0000259" key="14">
    <source>
        <dbReference type="PROSITE" id="PS50109"/>
    </source>
</evidence>
<dbReference type="InterPro" id="IPR003852">
    <property type="entry name" value="Sig_transdc_His_kinase_KdpD_N"/>
</dbReference>
<keyword evidence="7" id="KW-0547">Nucleotide-binding</keyword>
<evidence type="ECO:0000256" key="3">
    <source>
        <dbReference type="ARBA" id="ARBA00012438"/>
    </source>
</evidence>
<feature type="domain" description="Histidine kinase" evidence="14">
    <location>
        <begin position="670"/>
        <end position="888"/>
    </location>
</feature>
<dbReference type="PROSITE" id="PS50109">
    <property type="entry name" value="HIS_KIN"/>
    <property type="match status" value="1"/>
</dbReference>
<dbReference type="GO" id="GO:0005886">
    <property type="term" value="C:plasma membrane"/>
    <property type="evidence" value="ECO:0007669"/>
    <property type="project" value="TreeGrafter"/>
</dbReference>
<comment type="catalytic activity">
    <reaction evidence="1">
        <text>ATP + protein L-histidine = ADP + protein N-phospho-L-histidine.</text>
        <dbReference type="EC" id="2.7.13.3"/>
    </reaction>
</comment>
<dbReference type="SUPFAM" id="SSF47384">
    <property type="entry name" value="Homodimeric domain of signal transducing histidine kinase"/>
    <property type="match status" value="1"/>
</dbReference>
<gene>
    <name evidence="15" type="ORF">BCR23_08325</name>
</gene>
<dbReference type="EC" id="2.7.13.3" evidence="3"/>
<dbReference type="InterPro" id="IPR003018">
    <property type="entry name" value="GAF"/>
</dbReference>
<keyword evidence="6 13" id="KW-0812">Transmembrane</keyword>
<feature type="transmembrane region" description="Helical" evidence="13">
    <location>
        <begin position="419"/>
        <end position="438"/>
    </location>
</feature>
<evidence type="ECO:0000256" key="8">
    <source>
        <dbReference type="ARBA" id="ARBA00022777"/>
    </source>
</evidence>
<dbReference type="InterPro" id="IPR027417">
    <property type="entry name" value="P-loop_NTPase"/>
</dbReference>
<protein>
    <recommendedName>
        <fullName evidence="3">histidine kinase</fullName>
        <ecNumber evidence="3">2.7.13.3</ecNumber>
    </recommendedName>
</protein>
<dbReference type="Pfam" id="PF02702">
    <property type="entry name" value="KdpD"/>
    <property type="match status" value="1"/>
</dbReference>
<keyword evidence="16" id="KW-1185">Reference proteome</keyword>
<dbReference type="SUPFAM" id="SSF55874">
    <property type="entry name" value="ATPase domain of HSP90 chaperone/DNA topoisomerase II/histidine kinase"/>
    <property type="match status" value="1"/>
</dbReference>
<dbReference type="Gene3D" id="3.30.565.10">
    <property type="entry name" value="Histidine kinase-like ATPase, C-terminal domain"/>
    <property type="match status" value="1"/>
</dbReference>
<evidence type="ECO:0000256" key="10">
    <source>
        <dbReference type="ARBA" id="ARBA00022989"/>
    </source>
</evidence>
<dbReference type="PANTHER" id="PTHR45569:SF1">
    <property type="entry name" value="SENSOR PROTEIN KDPD"/>
    <property type="match status" value="1"/>
</dbReference>
<dbReference type="STRING" id="903983.BCR23_08325"/>
<dbReference type="InterPro" id="IPR038318">
    <property type="entry name" value="KdpD_sf"/>
</dbReference>
<dbReference type="InterPro" id="IPR025201">
    <property type="entry name" value="KdpD_TM"/>
</dbReference>
<feature type="transmembrane region" description="Helical" evidence="13">
    <location>
        <begin position="476"/>
        <end position="498"/>
    </location>
</feature>
<dbReference type="FunFam" id="3.40.50.300:FF:000483">
    <property type="entry name" value="Sensor histidine kinase KdpD"/>
    <property type="match status" value="1"/>
</dbReference>
<dbReference type="Pfam" id="PF13493">
    <property type="entry name" value="DUF4118"/>
    <property type="match status" value="1"/>
</dbReference>
<evidence type="ECO:0000313" key="15">
    <source>
        <dbReference type="EMBL" id="OEG15465.1"/>
    </source>
</evidence>
<comment type="caution">
    <text evidence="15">The sequence shown here is derived from an EMBL/GenBank/DDBJ whole genome shotgun (WGS) entry which is preliminary data.</text>
</comment>
<dbReference type="Gene3D" id="1.20.120.620">
    <property type="entry name" value="Backbone structure of the membrane domain of e. Coli histidine kinase receptor kdpd"/>
    <property type="match status" value="1"/>
</dbReference>
<evidence type="ECO:0000256" key="4">
    <source>
        <dbReference type="ARBA" id="ARBA00022553"/>
    </source>
</evidence>
<feature type="transmembrane region" description="Helical" evidence="13">
    <location>
        <begin position="395"/>
        <end position="413"/>
    </location>
</feature>
<sequence length="892" mass="100525">MKDGKKVEEERLDPEQLLAKWKKNEQSLRSGRLKVFFGYAAGVGKTYAMLKEAHEQQEEGKNVLIGYVEPHARPETQALVSGLPALPTKKYEYKGIQINEFDVDAALQEKPDIILVDELAHTNAIGARNRKRYQDIEELLKAGIDVYTTVNVQHIESLNDVVEQVTGVHISETVPDTFFETSALKVVDIETEELLDRLKQGKIYHSENARKAMANFFTSDNLTLLRGLAIRKASDHINTTNQQETQKSTGIHSKLLTVIDEKNPDMTKKCLRWTARLAQALGTEWIALEILEDTSEHAESENSKLAAKLGGEVVTLESDNQRETIVQYVKMRGVTDLVMGKIINRSRFIRLYRPDLEDELVAFIPDVDIHLVPYQSTKYLLNNYATKKKNLRSIFTWKDFYMTIGLLGMATLFSELGSYFHIGDQNLILIFILFVLLVARVTTGYLWAALASVASVLMFNWFFVEPLYSLTVYKQGYPVTLIFMLLVALLVSNLMMQIKKQAFYAMKREHQLEILYELNKKYLVTHDQKEILATTAEYLSNMLDREVVLYGEEELKNPSGAPIKGPLRSLEELAVANWVFVNQKEAGFGTDTLMGAKALYLPVLSNGTTLAVIGIEKSKENPITDEIISFLELISTQLALAIEQNNLTSERQQILFENEKERMRGNLLRAISHDLRTPLTGISGSVETILADHETVKLPEETKRKLLVGIKEDADWLIRMVENLLSITRINEETMKVAKSKEAVEEVVSTAIQRIKKSYPDSEINVTLPDEFIMVPMDSILIEQVLFNLMENAIRHSNSQTPISVMVFATAKEVTVEVADQGKGLTAEQLKLLFSGMTKQNTPVDSKSGMGIGLSIVKTIIMAHDGTLNAGNRPQGGAIFTFTLPLERKEQK</sequence>
<dbReference type="GO" id="GO:0005737">
    <property type="term" value="C:cytoplasm"/>
    <property type="evidence" value="ECO:0007669"/>
    <property type="project" value="UniProtKB-ARBA"/>
</dbReference>
<dbReference type="AlphaFoldDB" id="A0A1E5GSB0"/>
<evidence type="ECO:0000256" key="13">
    <source>
        <dbReference type="SAM" id="Phobius"/>
    </source>
</evidence>
<keyword evidence="8 15" id="KW-0418">Kinase</keyword>